<feature type="signal peptide" evidence="1">
    <location>
        <begin position="1"/>
        <end position="20"/>
    </location>
</feature>
<dbReference type="InterPro" id="IPR039127">
    <property type="entry name" value="Trm112"/>
</dbReference>
<dbReference type="Gene3D" id="2.20.25.10">
    <property type="match status" value="1"/>
</dbReference>
<reference evidence="2 3" key="1">
    <citation type="journal article" date="2019" name="PLoS ONE">
        <title>Genomic analyses reveal an absence of contemporary introgressive admixture between fin whales and blue whales, despite known hybrids.</title>
        <authorList>
            <person name="Westbury M.V."/>
            <person name="Petersen B."/>
            <person name="Lorenzen E.D."/>
        </authorList>
    </citation>
    <scope>NUCLEOTIDE SEQUENCE [LARGE SCALE GENOMIC DNA]</scope>
    <source>
        <strain evidence="2">FinWhale-01</strain>
    </source>
</reference>
<dbReference type="PANTHER" id="PTHR12773">
    <property type="entry name" value="UPF0315 PROTEIN-RELATED"/>
    <property type="match status" value="1"/>
</dbReference>
<protein>
    <submittedName>
        <fullName evidence="2">Uncharacterized protein</fullName>
    </submittedName>
</protein>
<dbReference type="GO" id="GO:0070476">
    <property type="term" value="P:rRNA (guanine-N7)-methylation"/>
    <property type="evidence" value="ECO:0007669"/>
    <property type="project" value="TreeGrafter"/>
</dbReference>
<name>A0A6A1QBQ8_BALPH</name>
<comment type="caution">
    <text evidence="2">The sequence shown here is derived from an EMBL/GenBank/DDBJ whole genome shotgun (WGS) entry which is preliminary data.</text>
</comment>
<keyword evidence="1" id="KW-0732">Signal</keyword>
<dbReference type="AlphaFoldDB" id="A0A6A1QBQ8"/>
<dbReference type="OrthoDB" id="2187549at2759"/>
<evidence type="ECO:0000256" key="1">
    <source>
        <dbReference type="SAM" id="SignalP"/>
    </source>
</evidence>
<dbReference type="EMBL" id="SGJD01000409">
    <property type="protein sequence ID" value="KAB0405270.1"/>
    <property type="molecule type" value="Genomic_DNA"/>
</dbReference>
<organism evidence="2 3">
    <name type="scientific">Balaenoptera physalus</name>
    <name type="common">Fin whale</name>
    <name type="synonym">Balaena physalus</name>
    <dbReference type="NCBI Taxonomy" id="9770"/>
    <lineage>
        <taxon>Eukaryota</taxon>
        <taxon>Metazoa</taxon>
        <taxon>Chordata</taxon>
        <taxon>Craniata</taxon>
        <taxon>Vertebrata</taxon>
        <taxon>Euteleostomi</taxon>
        <taxon>Mammalia</taxon>
        <taxon>Eutheria</taxon>
        <taxon>Laurasiatheria</taxon>
        <taxon>Artiodactyla</taxon>
        <taxon>Whippomorpha</taxon>
        <taxon>Cetacea</taxon>
        <taxon>Mysticeti</taxon>
        <taxon>Balaenopteridae</taxon>
        <taxon>Balaenoptera</taxon>
    </lineage>
</organism>
<dbReference type="Proteomes" id="UP000437017">
    <property type="component" value="Unassembled WGS sequence"/>
</dbReference>
<dbReference type="GO" id="GO:0046982">
    <property type="term" value="F:protein heterodimerization activity"/>
    <property type="evidence" value="ECO:0007669"/>
    <property type="project" value="InterPro"/>
</dbReference>
<dbReference type="PROSITE" id="PS51257">
    <property type="entry name" value="PROKAR_LIPOPROTEIN"/>
    <property type="match status" value="1"/>
</dbReference>
<dbReference type="PANTHER" id="PTHR12773:SF0">
    <property type="entry name" value="MULTIFUNCTIONAL METHYLTRANSFERASE SUBUNIT TRM112-LIKE PROTEIN"/>
    <property type="match status" value="1"/>
</dbReference>
<evidence type="ECO:0000313" key="3">
    <source>
        <dbReference type="Proteomes" id="UP000437017"/>
    </source>
</evidence>
<feature type="chain" id="PRO_5025659042" evidence="1">
    <location>
        <begin position="21"/>
        <end position="80"/>
    </location>
</feature>
<evidence type="ECO:0000313" key="2">
    <source>
        <dbReference type="EMBL" id="KAB0405270.1"/>
    </source>
</evidence>
<keyword evidence="3" id="KW-1185">Reference proteome</keyword>
<proteinExistence type="predicted"/>
<sequence length="80" mass="9181">MKLLTHNLLSVHVQAMGACGFALCLQATEVRINPVESKPDFMAGMIPKVEWAVLWRLQTPCICSRYPKSQFRDMSIRRIF</sequence>
<gene>
    <name evidence="2" type="ORF">E2I00_017657</name>
</gene>
<accession>A0A6A1QBQ8</accession>
<dbReference type="GO" id="GO:0030488">
    <property type="term" value="P:tRNA methylation"/>
    <property type="evidence" value="ECO:0007669"/>
    <property type="project" value="TreeGrafter"/>
</dbReference>